<dbReference type="AlphaFoldDB" id="A0A0H3KW17"/>
<dbReference type="Gene3D" id="4.10.430.30">
    <property type="match status" value="1"/>
</dbReference>
<accession>A0A0H3KW17</accession>
<dbReference type="EMBL" id="AP009386">
    <property type="protein sequence ID" value="BAG46559.1"/>
    <property type="molecule type" value="Genomic_DNA"/>
</dbReference>
<comment type="similarity">
    <text evidence="2">Belongs to the histone-like protein H-NS family.</text>
</comment>
<keyword evidence="4" id="KW-0238">DNA-binding</keyword>
<feature type="region of interest" description="Disordered" evidence="6">
    <location>
        <begin position="51"/>
        <end position="83"/>
    </location>
</feature>
<sequence length="100" mass="11404">MPTKNYRDLKEQLAKLQKEAEAARIAEMEAVIAEIREKVAEYGITSEQIFGRQRAGRSKAATPSAPKYRNPKTGETWTGRGRAPGWIKDVKNRDRFLIQE</sequence>
<dbReference type="STRING" id="395019.BMULJ_04712"/>
<dbReference type="Pfam" id="PF00816">
    <property type="entry name" value="Histone_HNS"/>
    <property type="match status" value="1"/>
</dbReference>
<dbReference type="Proteomes" id="UP000008815">
    <property type="component" value="Chromosome 2"/>
</dbReference>
<keyword evidence="5" id="KW-0175">Coiled coil</keyword>
<keyword evidence="9" id="KW-1185">Reference proteome</keyword>
<protein>
    <submittedName>
        <fullName evidence="8">Histone-like nucleoid-structuring protein H-NS</fullName>
    </submittedName>
</protein>
<dbReference type="SMART" id="SM00528">
    <property type="entry name" value="HNS"/>
    <property type="match status" value="1"/>
</dbReference>
<dbReference type="InterPro" id="IPR027444">
    <property type="entry name" value="H-NS_C_dom"/>
</dbReference>
<evidence type="ECO:0000256" key="2">
    <source>
        <dbReference type="ARBA" id="ARBA00010610"/>
    </source>
</evidence>
<dbReference type="KEGG" id="bmu:Bmul_3806"/>
<gene>
    <name evidence="8" type="ordered locus">BMULJ_04712</name>
</gene>
<dbReference type="RefSeq" id="WP_006396664.1">
    <property type="nucleotide sequence ID" value="NC_010086.1"/>
</dbReference>
<dbReference type="eggNOG" id="COG2916">
    <property type="taxonomic scope" value="Bacteria"/>
</dbReference>
<evidence type="ECO:0000313" key="8">
    <source>
        <dbReference type="EMBL" id="BAG46559.1"/>
    </source>
</evidence>
<feature type="coiled-coil region" evidence="5">
    <location>
        <begin position="6"/>
        <end position="38"/>
    </location>
</feature>
<evidence type="ECO:0000256" key="3">
    <source>
        <dbReference type="ARBA" id="ARBA00022490"/>
    </source>
</evidence>
<evidence type="ECO:0000256" key="1">
    <source>
        <dbReference type="ARBA" id="ARBA00004453"/>
    </source>
</evidence>
<dbReference type="GO" id="GO:0003677">
    <property type="term" value="F:DNA binding"/>
    <property type="evidence" value="ECO:0007669"/>
    <property type="project" value="UniProtKB-KW"/>
</dbReference>
<feature type="domain" description="DNA-binding protein H-NS-like C-terminal" evidence="7">
    <location>
        <begin position="58"/>
        <end position="98"/>
    </location>
</feature>
<dbReference type="KEGG" id="bmj:BMULJ_04712"/>
<comment type="subcellular location">
    <subcellularLocation>
        <location evidence="1">Cytoplasm</location>
        <location evidence="1">Nucleoid</location>
    </subcellularLocation>
</comment>
<keyword evidence="3" id="KW-0963">Cytoplasm</keyword>
<dbReference type="SUPFAM" id="SSF81273">
    <property type="entry name" value="H-NS histone-like proteins"/>
    <property type="match status" value="1"/>
</dbReference>
<proteinExistence type="inferred from homology"/>
<evidence type="ECO:0000313" key="9">
    <source>
        <dbReference type="Proteomes" id="UP000008815"/>
    </source>
</evidence>
<name>A0A0H3KW17_BURM1</name>
<evidence type="ECO:0000256" key="4">
    <source>
        <dbReference type="ARBA" id="ARBA00023125"/>
    </source>
</evidence>
<organism evidence="8 9">
    <name type="scientific">Burkholderia multivorans (strain ATCC 17616 / 249)</name>
    <dbReference type="NCBI Taxonomy" id="395019"/>
    <lineage>
        <taxon>Bacteria</taxon>
        <taxon>Pseudomonadati</taxon>
        <taxon>Pseudomonadota</taxon>
        <taxon>Betaproteobacteria</taxon>
        <taxon>Burkholderiales</taxon>
        <taxon>Burkholderiaceae</taxon>
        <taxon>Burkholderia</taxon>
        <taxon>Burkholderia cepacia complex</taxon>
    </lineage>
</organism>
<evidence type="ECO:0000259" key="7">
    <source>
        <dbReference type="SMART" id="SM00528"/>
    </source>
</evidence>
<dbReference type="HOGENOM" id="CLU_117503_5_1_4"/>
<dbReference type="PANTHER" id="PTHR38097">
    <property type="match status" value="1"/>
</dbReference>
<reference evidence="8 9" key="1">
    <citation type="submission" date="2007-04" db="EMBL/GenBank/DDBJ databases">
        <title>Complete genome sequence of Burkholderia multivorans ATCC 17616.</title>
        <authorList>
            <person name="Ohtsubo Y."/>
            <person name="Yamashita A."/>
            <person name="Kurokawa K."/>
            <person name="Takami H."/>
            <person name="Yuhara S."/>
            <person name="Nishiyama E."/>
            <person name="Endo R."/>
            <person name="Miyazaki R."/>
            <person name="Ono A."/>
            <person name="Yano K."/>
            <person name="Ito M."/>
            <person name="Sota M."/>
            <person name="Yuji N."/>
            <person name="Hattori M."/>
            <person name="Tsuda M."/>
        </authorList>
    </citation>
    <scope>NUCLEOTIDE SEQUENCE [LARGE SCALE GENOMIC DNA]</scope>
    <source>
        <strain evidence="9">ATCC 17616 / 249</strain>
    </source>
</reference>
<evidence type="ECO:0000256" key="6">
    <source>
        <dbReference type="SAM" id="MobiDB-lite"/>
    </source>
</evidence>
<evidence type="ECO:0000256" key="5">
    <source>
        <dbReference type="SAM" id="Coils"/>
    </source>
</evidence>
<dbReference type="GO" id="GO:0009295">
    <property type="term" value="C:nucleoid"/>
    <property type="evidence" value="ECO:0007669"/>
    <property type="project" value="UniProtKB-SubCell"/>
</dbReference>
<dbReference type="PANTHER" id="PTHR38097:SF2">
    <property type="entry name" value="DNA-BINDING PROTEIN STPA"/>
    <property type="match status" value="1"/>
</dbReference>